<proteinExistence type="inferred from homology"/>
<dbReference type="PANTHER" id="PTHR33392">
    <property type="entry name" value="POLYISOPRENYL-TEICHOIC ACID--PEPTIDOGLYCAN TEICHOIC ACID TRANSFERASE TAGU"/>
    <property type="match status" value="1"/>
</dbReference>
<evidence type="ECO:0000256" key="1">
    <source>
        <dbReference type="ARBA" id="ARBA00006068"/>
    </source>
</evidence>
<keyword evidence="3" id="KW-1133">Transmembrane helix</keyword>
<dbReference type="PANTHER" id="PTHR33392:SF6">
    <property type="entry name" value="POLYISOPRENYL-TEICHOIC ACID--PEPTIDOGLYCAN TEICHOIC ACID TRANSFERASE TAGU"/>
    <property type="match status" value="1"/>
</dbReference>
<dbReference type="Gene3D" id="3.40.630.190">
    <property type="entry name" value="LCP protein"/>
    <property type="match status" value="1"/>
</dbReference>
<keyword evidence="6" id="KW-1185">Reference proteome</keyword>
<dbReference type="InterPro" id="IPR050922">
    <property type="entry name" value="LytR/CpsA/Psr_CW_biosynth"/>
</dbReference>
<dbReference type="Proteomes" id="UP001500221">
    <property type="component" value="Unassembled WGS sequence"/>
</dbReference>
<dbReference type="RefSeq" id="WP_345459447.1">
    <property type="nucleotide sequence ID" value="NZ_BAABKG010000003.1"/>
</dbReference>
<dbReference type="Pfam" id="PF03816">
    <property type="entry name" value="LytR_cpsA_psr"/>
    <property type="match status" value="1"/>
</dbReference>
<dbReference type="EMBL" id="BAABKG010000003">
    <property type="protein sequence ID" value="GAA5150486.1"/>
    <property type="molecule type" value="Genomic_DNA"/>
</dbReference>
<accession>A0ABP9PQI0</accession>
<feature type="transmembrane region" description="Helical" evidence="3">
    <location>
        <begin position="23"/>
        <end position="46"/>
    </location>
</feature>
<organism evidence="5 6">
    <name type="scientific">Nocardioides marinquilinus</name>
    <dbReference type="NCBI Taxonomy" id="1210400"/>
    <lineage>
        <taxon>Bacteria</taxon>
        <taxon>Bacillati</taxon>
        <taxon>Actinomycetota</taxon>
        <taxon>Actinomycetes</taxon>
        <taxon>Propionibacteriales</taxon>
        <taxon>Nocardioidaceae</taxon>
        <taxon>Nocardioides</taxon>
    </lineage>
</organism>
<evidence type="ECO:0000313" key="6">
    <source>
        <dbReference type="Proteomes" id="UP001500221"/>
    </source>
</evidence>
<keyword evidence="3" id="KW-0472">Membrane</keyword>
<feature type="region of interest" description="Disordered" evidence="2">
    <location>
        <begin position="356"/>
        <end position="391"/>
    </location>
</feature>
<dbReference type="NCBIfam" id="TIGR00350">
    <property type="entry name" value="lytR_cpsA_psr"/>
    <property type="match status" value="1"/>
</dbReference>
<gene>
    <name evidence="5" type="ORF">GCM10023340_27710</name>
</gene>
<evidence type="ECO:0000256" key="2">
    <source>
        <dbReference type="SAM" id="MobiDB-lite"/>
    </source>
</evidence>
<evidence type="ECO:0000256" key="3">
    <source>
        <dbReference type="SAM" id="Phobius"/>
    </source>
</evidence>
<evidence type="ECO:0000313" key="5">
    <source>
        <dbReference type="EMBL" id="GAA5150486.1"/>
    </source>
</evidence>
<comment type="caution">
    <text evidence="5">The sequence shown here is derived from an EMBL/GenBank/DDBJ whole genome shotgun (WGS) entry which is preliminary data.</text>
</comment>
<evidence type="ECO:0000259" key="4">
    <source>
        <dbReference type="Pfam" id="PF03816"/>
    </source>
</evidence>
<reference evidence="6" key="1">
    <citation type="journal article" date="2019" name="Int. J. Syst. Evol. Microbiol.">
        <title>The Global Catalogue of Microorganisms (GCM) 10K type strain sequencing project: providing services to taxonomists for standard genome sequencing and annotation.</title>
        <authorList>
            <consortium name="The Broad Institute Genomics Platform"/>
            <consortium name="The Broad Institute Genome Sequencing Center for Infectious Disease"/>
            <person name="Wu L."/>
            <person name="Ma J."/>
        </authorList>
    </citation>
    <scope>NUCLEOTIDE SEQUENCE [LARGE SCALE GENOMIC DNA]</scope>
    <source>
        <strain evidence="6">JCM 18459</strain>
    </source>
</reference>
<feature type="domain" description="Cell envelope-related transcriptional attenuator" evidence="4">
    <location>
        <begin position="108"/>
        <end position="262"/>
    </location>
</feature>
<dbReference type="InterPro" id="IPR004474">
    <property type="entry name" value="LytR_CpsA_psr"/>
</dbReference>
<sequence length="391" mass="42557">MSDQSPSDTPAPRRPTTRRHRRAVWLTIVATQLVVALATVSVAYFVHKGWNDNIAPGETIEHKVEKTLPAGVSKKAEDQPLNILVMGSDTRVGKGNGIDGENRDGSQRSDTVILLHVSQDRSHAYGVSLPRDAIIDRPDCKIDGENVPGEDGVRFNTAFQVGGAQCTVQTVEALTGVYIDHFLVLDFNGFKDMVDAVDGVEVCIPEEVDDPKHDIYLDAGTQVLTGQDALNYVRERYVLSVTGDIGRMKRQQAFIASMINKVFSADVLSQPGKVNAFLNAVTSSIQVDDKLDSVGKLFDLAMEFRDTGLDKIKFITVPIAPDPANPMVTLVWTDAADKLWQRIIDDEQLGKDFTEGSIAADSGVGTEKTDDDDKKTKQDDAADRAAAGLCV</sequence>
<protein>
    <submittedName>
        <fullName evidence="5">LCP family protein</fullName>
    </submittedName>
</protein>
<comment type="similarity">
    <text evidence="1">Belongs to the LytR/CpsA/Psr (LCP) family.</text>
</comment>
<name>A0ABP9PQI0_9ACTN</name>
<feature type="compositionally biased region" description="Basic and acidic residues" evidence="2">
    <location>
        <begin position="367"/>
        <end position="383"/>
    </location>
</feature>
<keyword evidence="3" id="KW-0812">Transmembrane</keyword>